<protein>
    <submittedName>
        <fullName evidence="2">RING/U-box superfamily protein</fullName>
    </submittedName>
</protein>
<reference evidence="2 3" key="1">
    <citation type="journal article" date="2021" name="Nat. Commun.">
        <title>Incipient diploidization of the medicinal plant Perilla within 10,000 years.</title>
        <authorList>
            <person name="Zhang Y."/>
            <person name="Shen Q."/>
            <person name="Leng L."/>
            <person name="Zhang D."/>
            <person name="Chen S."/>
            <person name="Shi Y."/>
            <person name="Ning Z."/>
            <person name="Chen S."/>
        </authorList>
    </citation>
    <scope>NUCLEOTIDE SEQUENCE [LARGE SCALE GENOMIC DNA]</scope>
    <source>
        <strain evidence="3">cv. PC099</strain>
    </source>
</reference>
<proteinExistence type="predicted"/>
<evidence type="ECO:0000313" key="2">
    <source>
        <dbReference type="EMBL" id="KAH6832522.1"/>
    </source>
</evidence>
<keyword evidence="1" id="KW-0812">Transmembrane</keyword>
<keyword evidence="1" id="KW-0472">Membrane</keyword>
<dbReference type="AlphaFoldDB" id="A0AAD4JF06"/>
<dbReference type="Proteomes" id="UP001190926">
    <property type="component" value="Unassembled WGS sequence"/>
</dbReference>
<organism evidence="2 3">
    <name type="scientific">Perilla frutescens var. hirtella</name>
    <name type="common">Perilla citriodora</name>
    <name type="synonym">Perilla setoyensis</name>
    <dbReference type="NCBI Taxonomy" id="608512"/>
    <lineage>
        <taxon>Eukaryota</taxon>
        <taxon>Viridiplantae</taxon>
        <taxon>Streptophyta</taxon>
        <taxon>Embryophyta</taxon>
        <taxon>Tracheophyta</taxon>
        <taxon>Spermatophyta</taxon>
        <taxon>Magnoliopsida</taxon>
        <taxon>eudicotyledons</taxon>
        <taxon>Gunneridae</taxon>
        <taxon>Pentapetalae</taxon>
        <taxon>asterids</taxon>
        <taxon>lamiids</taxon>
        <taxon>Lamiales</taxon>
        <taxon>Lamiaceae</taxon>
        <taxon>Nepetoideae</taxon>
        <taxon>Elsholtzieae</taxon>
        <taxon>Perilla</taxon>
    </lineage>
</organism>
<comment type="caution">
    <text evidence="2">The sequence shown here is derived from an EMBL/GenBank/DDBJ whole genome shotgun (WGS) entry which is preliminary data.</text>
</comment>
<evidence type="ECO:0000256" key="1">
    <source>
        <dbReference type="SAM" id="Phobius"/>
    </source>
</evidence>
<sequence length="80" mass="8636">MNSTTDSGGFLGSQNIGGFGYGIGVSVGIILLITTITLASYYCTRNSTANFILPQRMSPCPPPPHYHDHVVESGEFMRIK</sequence>
<dbReference type="EMBL" id="SDAM02000068">
    <property type="protein sequence ID" value="KAH6832522.1"/>
    <property type="molecule type" value="Genomic_DNA"/>
</dbReference>
<name>A0AAD4JF06_PERFH</name>
<keyword evidence="1" id="KW-1133">Transmembrane helix</keyword>
<evidence type="ECO:0000313" key="3">
    <source>
        <dbReference type="Proteomes" id="UP001190926"/>
    </source>
</evidence>
<keyword evidence="3" id="KW-1185">Reference proteome</keyword>
<accession>A0AAD4JF06</accession>
<feature type="transmembrane region" description="Helical" evidence="1">
    <location>
        <begin position="20"/>
        <end position="43"/>
    </location>
</feature>
<gene>
    <name evidence="2" type="ORF">C2S53_008194</name>
</gene>